<dbReference type="Pfam" id="PF13937">
    <property type="entry name" value="DUF4212"/>
    <property type="match status" value="1"/>
</dbReference>
<organism evidence="3 4">
    <name type="scientific">Thermalbibacter longus</name>
    <dbReference type="NCBI Taxonomy" id="2951981"/>
    <lineage>
        <taxon>Bacteria</taxon>
        <taxon>Pseudomonadati</taxon>
        <taxon>Thermomicrobiota</taxon>
        <taxon>Thermomicrobia</taxon>
        <taxon>Thermomicrobiales</taxon>
        <taxon>Thermomicrobiaceae</taxon>
        <taxon>Thermalbibacter</taxon>
    </lineage>
</organism>
<keyword evidence="1" id="KW-0812">Transmembrane</keyword>
<evidence type="ECO:0000313" key="4">
    <source>
        <dbReference type="Proteomes" id="UP001165306"/>
    </source>
</evidence>
<gene>
    <name evidence="3" type="ORF">NET02_15180</name>
</gene>
<dbReference type="NCBIfam" id="TIGR03647">
    <property type="entry name" value="Na_symport_sm"/>
    <property type="match status" value="1"/>
</dbReference>
<feature type="transmembrane region" description="Helical" evidence="1">
    <location>
        <begin position="58"/>
        <end position="78"/>
    </location>
</feature>
<accession>A0AA41WHD8</accession>
<dbReference type="EMBL" id="JAMSLR010000016">
    <property type="protein sequence ID" value="MCM8750490.1"/>
    <property type="molecule type" value="Genomic_DNA"/>
</dbReference>
<dbReference type="Proteomes" id="UP001165306">
    <property type="component" value="Unassembled WGS sequence"/>
</dbReference>
<feature type="transmembrane region" description="Helical" evidence="1">
    <location>
        <begin position="21"/>
        <end position="38"/>
    </location>
</feature>
<feature type="domain" description="Sodium symporter small subunit" evidence="2">
    <location>
        <begin position="15"/>
        <end position="90"/>
    </location>
</feature>
<evidence type="ECO:0000313" key="3">
    <source>
        <dbReference type="EMBL" id="MCM8750490.1"/>
    </source>
</evidence>
<keyword evidence="1" id="KW-1133">Transmembrane helix</keyword>
<keyword evidence="4" id="KW-1185">Reference proteome</keyword>
<keyword evidence="1" id="KW-0472">Membrane</keyword>
<dbReference type="InterPro" id="IPR019886">
    <property type="entry name" value="Na_symporter_ssu"/>
</dbReference>
<reference evidence="3" key="1">
    <citation type="submission" date="2022-06" db="EMBL/GenBank/DDBJ databases">
        <title>CFH 74404 Thermomicrobiaceae sp.</title>
        <authorList>
            <person name="Ming H."/>
            <person name="Li W.-J."/>
            <person name="Zhao Z."/>
        </authorList>
    </citation>
    <scope>NUCLEOTIDE SEQUENCE</scope>
    <source>
        <strain evidence="3">CFH 74404</strain>
    </source>
</reference>
<evidence type="ECO:0000259" key="2">
    <source>
        <dbReference type="Pfam" id="PF13937"/>
    </source>
</evidence>
<proteinExistence type="predicted"/>
<comment type="caution">
    <text evidence="3">The sequence shown here is derived from an EMBL/GenBank/DDBJ whole genome shotgun (WGS) entry which is preliminary data.</text>
</comment>
<sequence length="94" mass="11136">MEDQRSQAEQSRIAAYWRENWRLIIILLAIWFVVSYLHPPFAKALNNIHILTGFPLGYWLSSQGAITVYVILIFIYALRMNRVIDKKYGFDEEE</sequence>
<evidence type="ECO:0000256" key="1">
    <source>
        <dbReference type="SAM" id="Phobius"/>
    </source>
</evidence>
<name>A0AA41WHD8_9BACT</name>
<protein>
    <submittedName>
        <fullName evidence="3">DUF4212 domain-containing protein</fullName>
    </submittedName>
</protein>
<dbReference type="AlphaFoldDB" id="A0AA41WHD8"/>
<dbReference type="RefSeq" id="WP_284058278.1">
    <property type="nucleotide sequence ID" value="NZ_JAMSLR010000016.1"/>
</dbReference>